<feature type="compositionally biased region" description="Pro residues" evidence="1">
    <location>
        <begin position="916"/>
        <end position="931"/>
    </location>
</feature>
<feature type="compositionally biased region" description="Polar residues" evidence="1">
    <location>
        <begin position="748"/>
        <end position="757"/>
    </location>
</feature>
<feature type="compositionally biased region" description="Polar residues" evidence="1">
    <location>
        <begin position="795"/>
        <end position="809"/>
    </location>
</feature>
<evidence type="ECO:0000313" key="3">
    <source>
        <dbReference type="Proteomes" id="UP000076837"/>
    </source>
</evidence>
<feature type="region of interest" description="Disordered" evidence="1">
    <location>
        <begin position="629"/>
        <end position="653"/>
    </location>
</feature>
<comment type="caution">
    <text evidence="2">The sequence shown here is derived from an EMBL/GenBank/DDBJ whole genome shotgun (WGS) entry which is preliminary data.</text>
</comment>
<keyword evidence="3" id="KW-1185">Reference proteome</keyword>
<feature type="region of interest" description="Disordered" evidence="1">
    <location>
        <begin position="1106"/>
        <end position="1126"/>
    </location>
</feature>
<dbReference type="Proteomes" id="UP000076837">
    <property type="component" value="Unassembled WGS sequence"/>
</dbReference>
<sequence>MDLRKALFPRKALVQANRDLRKKLGAWVHASIYDKNLELKRRIQTLAAEDPWMQNECAEDPESQYDTNGRMCCVYISNFFSNGTGLVCYIGGTRNVEMFLGGMHGMQAFNGPTLFAVSSYDLSYITESITLSTPPGNRRESVVKDETPLGRNKWRYIYETGRLAWSKADVDTEKLRELQEMAYDHRDLNTIRLDAERMDIDPKHDQDGGEASETGSGSIPQDTEPTMSAKKRGKMKAVEEQLADPDTEVEAERPHESRMFDIRLGGSVSKTDTTLNKRIRGSYAVHSEEDRINLEAFQKANQLDTMDKAWVSLKDSIRRDRFDGVKLDAVTMELADQITSLERQIATDRFRLIQSTANASAHTWKEHRKRKITDRIRSLQEGDASKQQIKNSLMDLLLSASRDKPLGGAHNALQTGEIQAVMNLVDNMELQKEYFEKVQGMDSNDVSLKDLGNTLHLDSQKHVSDVVAILFRYSHDIQVRGMMDITNRDEASVEGLSDYQEQLVANVMETINQSRLVAVGLLYKSWWNVEVAITRWYESEAPVEPKFNANILTNNIRESDPSLPGSSGLAKRPYEAEAGPSGSKKKPRTTSPDQQSLGSPEEDLSAARARLDRIIAEELAADLKRARNFQQETDKNKNAQGSSEGPKPTLQGKLTVGFEGYSLEALKSMVAAEKTAPVGGLQSKEVSESSKETAPRSSTADQSSNILPEINRRYNLRDRGGNIDYSDVNRKTEMVLQDEVAAAKLSTRMRQQVSGAENNEKKLEKLGQRQSTLPPASKPPSYDQKSVTLWPENTPLGSSSHLTKASTSHIPDIEGFQAHSKQSRSTEGLDGSGKDSPNNFTPQEIGRLAERYTDLQRQKISQPFLPMTPTKTLISDHLSPGEGMHKALKFPHSGSLTLLPQIMPSIDQLRSTTPSKSPPEVPSPRRGPPATPRDAPDMSPALSLPLQTSRPASPSQPSRPSQPSQPKTSTLDQSPHGSPQAQSKSSGHTIEGVPYSTVPYTFPSSPALRPSSGPSLASDRDLSSLSEYSPPPTTHPDSAVLGHYGAKMNDPLFQDNPASRAPPLDGAEIAVSGTEKVDNWRRDSAQRMSIASATALAQNLLDAEEAAKTASEAQPGVDEEAGRRVRFADDEQIIALGNGGDELGVQDNRTQSMVDEGVGEAECPEEWFEDA</sequence>
<dbReference type="EMBL" id="JYNV01000200">
    <property type="protein sequence ID" value="KZM23190.1"/>
    <property type="molecule type" value="Genomic_DNA"/>
</dbReference>
<proteinExistence type="predicted"/>
<dbReference type="AlphaFoldDB" id="A0A163DJA9"/>
<feature type="compositionally biased region" description="Polar residues" evidence="1">
    <location>
        <begin position="213"/>
        <end position="226"/>
    </location>
</feature>
<feature type="compositionally biased region" description="Basic and acidic residues" evidence="1">
    <location>
        <begin position="685"/>
        <end position="694"/>
    </location>
</feature>
<accession>A0A163DJA9</accession>
<feature type="compositionally biased region" description="Basic and acidic residues" evidence="1">
    <location>
        <begin position="758"/>
        <end position="767"/>
    </location>
</feature>
<feature type="region of interest" description="Disordered" evidence="1">
    <location>
        <begin position="747"/>
        <end position="1065"/>
    </location>
</feature>
<feature type="compositionally biased region" description="Basic and acidic residues" evidence="1">
    <location>
        <begin position="847"/>
        <end position="857"/>
    </location>
</feature>
<gene>
    <name evidence="2" type="ORF">ST47_g5803</name>
</gene>
<feature type="compositionally biased region" description="Low complexity" evidence="1">
    <location>
        <begin position="949"/>
        <end position="966"/>
    </location>
</feature>
<feature type="compositionally biased region" description="Polar residues" evidence="1">
    <location>
        <begin position="695"/>
        <end position="706"/>
    </location>
</feature>
<evidence type="ECO:0000313" key="2">
    <source>
        <dbReference type="EMBL" id="KZM23190.1"/>
    </source>
</evidence>
<name>A0A163DJA9_DIDRA</name>
<organism evidence="2 3">
    <name type="scientific">Didymella rabiei</name>
    <name type="common">Chickpea ascochyta blight fungus</name>
    <name type="synonym">Mycosphaerella rabiei</name>
    <dbReference type="NCBI Taxonomy" id="5454"/>
    <lineage>
        <taxon>Eukaryota</taxon>
        <taxon>Fungi</taxon>
        <taxon>Dikarya</taxon>
        <taxon>Ascomycota</taxon>
        <taxon>Pezizomycotina</taxon>
        <taxon>Dothideomycetes</taxon>
        <taxon>Pleosporomycetidae</taxon>
        <taxon>Pleosporales</taxon>
        <taxon>Pleosporineae</taxon>
        <taxon>Didymellaceae</taxon>
        <taxon>Ascochyta</taxon>
    </lineage>
</organism>
<protein>
    <submittedName>
        <fullName evidence="2">Uncharacterized protein</fullName>
    </submittedName>
</protein>
<reference evidence="2 3" key="1">
    <citation type="journal article" date="2016" name="Sci. Rep.">
        <title>Draft genome sequencing and secretome analysis of fungal phytopathogen Ascochyta rabiei provides insight into the necrotrophic effector repertoire.</title>
        <authorList>
            <person name="Verma S."/>
            <person name="Gazara R.K."/>
            <person name="Nizam S."/>
            <person name="Parween S."/>
            <person name="Chattopadhyay D."/>
            <person name="Verma P.K."/>
        </authorList>
    </citation>
    <scope>NUCLEOTIDE SEQUENCE [LARGE SCALE GENOMIC DNA]</scope>
    <source>
        <strain evidence="2 3">ArDII</strain>
    </source>
</reference>
<feature type="region of interest" description="Disordered" evidence="1">
    <location>
        <begin position="557"/>
        <end position="605"/>
    </location>
</feature>
<feature type="compositionally biased region" description="Polar residues" evidence="1">
    <location>
        <begin position="589"/>
        <end position="598"/>
    </location>
</feature>
<feature type="region of interest" description="Disordered" evidence="1">
    <location>
        <begin position="677"/>
        <end position="725"/>
    </location>
</feature>
<feature type="compositionally biased region" description="Polar residues" evidence="1">
    <location>
        <begin position="967"/>
        <end position="988"/>
    </location>
</feature>
<feature type="region of interest" description="Disordered" evidence="1">
    <location>
        <begin position="200"/>
        <end position="253"/>
    </location>
</feature>
<feature type="compositionally biased region" description="Basic and acidic residues" evidence="1">
    <location>
        <begin position="710"/>
        <end position="725"/>
    </location>
</feature>
<evidence type="ECO:0000256" key="1">
    <source>
        <dbReference type="SAM" id="MobiDB-lite"/>
    </source>
</evidence>